<reference evidence="1 4" key="2">
    <citation type="submission" date="2020-12" db="EMBL/GenBank/DDBJ databases">
        <title>Microorganisms.</title>
        <authorList>
            <person name="Matos J."/>
            <person name="Faleiro L."/>
            <person name="Duarte I."/>
        </authorList>
    </citation>
    <scope>NUCLEOTIDE SEQUENCE [LARGE SCALE GENOMIC DNA]</scope>
    <source>
        <strain evidence="1 4">PtFD3Pch2</strain>
    </source>
</reference>
<name>A0A414IL66_BACUN</name>
<gene>
    <name evidence="2" type="ORF">DW758_04245</name>
    <name evidence="1" type="ORF">JQN06_10030</name>
</gene>
<comment type="caution">
    <text evidence="2">The sequence shown here is derived from an EMBL/GenBank/DDBJ whole genome shotgun (WGS) entry which is preliminary data.</text>
</comment>
<proteinExistence type="predicted"/>
<sequence>MSKRYNHYHVKIDFDKKRPECNIGNLYSEYMSGKTNKDSFHFLSNSFTLIASRSKMFVDGTILSNSTNSINSQLLKGLLYYYSLAKDFPNIKQISIIRKRAKSIDFNYKECKTDIIQPIIGSGNKKFSLQKDKLKVIFEETEKGNAMRIALSYWLKGIASKEKYYKFDHLWRAYNRLFMYQGNTSKEVDCMSKMRIFIINNKNLFTNTLKITNAYTNNELRDFRWRSLILNDYATSKKTKAFHDFILRYHDIRIMKLFNEILPYRIDFLNQENLFRNVQTHISSNTTLHDVELIPLLSIKYAYFVRNKMFHGEIPDSTFKIHKNNEDIEIDRLNDILSTLIFELLNNNDMLR</sequence>
<dbReference type="RefSeq" id="WP_117713948.1">
    <property type="nucleotide sequence ID" value="NZ_BAABXG010000001.1"/>
</dbReference>
<evidence type="ECO:0000313" key="3">
    <source>
        <dbReference type="Proteomes" id="UP000283601"/>
    </source>
</evidence>
<reference evidence="2 3" key="1">
    <citation type="submission" date="2018-08" db="EMBL/GenBank/DDBJ databases">
        <title>A genome reference for cultivated species of the human gut microbiota.</title>
        <authorList>
            <person name="Zou Y."/>
            <person name="Xue W."/>
            <person name="Luo G."/>
        </authorList>
    </citation>
    <scope>NUCLEOTIDE SEQUENCE [LARGE SCALE GENOMIC DNA]</scope>
    <source>
        <strain evidence="2 3">AM29-12AC</strain>
    </source>
</reference>
<evidence type="ECO:0008006" key="5">
    <source>
        <dbReference type="Google" id="ProtNLM"/>
    </source>
</evidence>
<accession>A0A414IL66</accession>
<dbReference type="Proteomes" id="UP001196342">
    <property type="component" value="Unassembled WGS sequence"/>
</dbReference>
<evidence type="ECO:0000313" key="1">
    <source>
        <dbReference type="EMBL" id="MBT8726504.1"/>
    </source>
</evidence>
<dbReference type="EMBL" id="JAFBJK010000003">
    <property type="protein sequence ID" value="MBT8726504.1"/>
    <property type="molecule type" value="Genomic_DNA"/>
</dbReference>
<keyword evidence="4" id="KW-1185">Reference proteome</keyword>
<evidence type="ECO:0000313" key="2">
    <source>
        <dbReference type="EMBL" id="RHE24678.1"/>
    </source>
</evidence>
<dbReference type="AlphaFoldDB" id="A0A414IL66"/>
<dbReference type="EMBL" id="QSJZ01000002">
    <property type="protein sequence ID" value="RHE24678.1"/>
    <property type="molecule type" value="Genomic_DNA"/>
</dbReference>
<evidence type="ECO:0000313" key="4">
    <source>
        <dbReference type="Proteomes" id="UP001196342"/>
    </source>
</evidence>
<dbReference type="Proteomes" id="UP000283601">
    <property type="component" value="Unassembled WGS sequence"/>
</dbReference>
<protein>
    <recommendedName>
        <fullName evidence="5">Apea-like HEPN domain-containing protein</fullName>
    </recommendedName>
</protein>
<organism evidence="2 3">
    <name type="scientific">Bacteroides uniformis</name>
    <dbReference type="NCBI Taxonomy" id="820"/>
    <lineage>
        <taxon>Bacteria</taxon>
        <taxon>Pseudomonadati</taxon>
        <taxon>Bacteroidota</taxon>
        <taxon>Bacteroidia</taxon>
        <taxon>Bacteroidales</taxon>
        <taxon>Bacteroidaceae</taxon>
        <taxon>Bacteroides</taxon>
    </lineage>
</organism>